<proteinExistence type="predicted"/>
<reference evidence="1" key="1">
    <citation type="journal article" date="2014" name="Front. Microbiol.">
        <title>High frequency of phylogenetically diverse reductive dehalogenase-homologous genes in deep subseafloor sedimentary metagenomes.</title>
        <authorList>
            <person name="Kawai M."/>
            <person name="Futagami T."/>
            <person name="Toyoda A."/>
            <person name="Takaki Y."/>
            <person name="Nishi S."/>
            <person name="Hori S."/>
            <person name="Arai W."/>
            <person name="Tsubouchi T."/>
            <person name="Morono Y."/>
            <person name="Uchiyama I."/>
            <person name="Ito T."/>
            <person name="Fujiyama A."/>
            <person name="Inagaki F."/>
            <person name="Takami H."/>
        </authorList>
    </citation>
    <scope>NUCLEOTIDE SEQUENCE</scope>
    <source>
        <strain evidence="1">Expedition CK06-06</strain>
    </source>
</reference>
<gene>
    <name evidence="1" type="ORF">S01H1_35617</name>
</gene>
<evidence type="ECO:0000313" key="1">
    <source>
        <dbReference type="EMBL" id="GAG12700.1"/>
    </source>
</evidence>
<accession>X0V3L0</accession>
<dbReference type="EMBL" id="BARS01022260">
    <property type="protein sequence ID" value="GAG12700.1"/>
    <property type="molecule type" value="Genomic_DNA"/>
</dbReference>
<organism evidence="1">
    <name type="scientific">marine sediment metagenome</name>
    <dbReference type="NCBI Taxonomy" id="412755"/>
    <lineage>
        <taxon>unclassified sequences</taxon>
        <taxon>metagenomes</taxon>
        <taxon>ecological metagenomes</taxon>
    </lineage>
</organism>
<dbReference type="AlphaFoldDB" id="X0V3L0"/>
<protein>
    <submittedName>
        <fullName evidence="1">Uncharacterized protein</fullName>
    </submittedName>
</protein>
<comment type="caution">
    <text evidence="1">The sequence shown here is derived from an EMBL/GenBank/DDBJ whole genome shotgun (WGS) entry which is preliminary data.</text>
</comment>
<sequence length="90" mass="9529">ENGLAALQVLSTMPELLVRMSPDRVLTLILQGFSLDESQLTKTEEELAAEVRQRIDEQIQLAAGQQAVKTAGAVVEEGAKQQAATAAPAA</sequence>
<feature type="non-terminal residue" evidence="1">
    <location>
        <position position="1"/>
    </location>
</feature>
<name>X0V3L0_9ZZZZ</name>